<dbReference type="Pfam" id="PF00884">
    <property type="entry name" value="Sulfatase"/>
    <property type="match status" value="1"/>
</dbReference>
<gene>
    <name evidence="3" type="ORF">LLW17_02225</name>
</gene>
<dbReference type="SUPFAM" id="SSF53649">
    <property type="entry name" value="Alkaline phosphatase-like"/>
    <property type="match status" value="1"/>
</dbReference>
<keyword evidence="4" id="KW-1185">Reference proteome</keyword>
<evidence type="ECO:0000259" key="2">
    <source>
        <dbReference type="Pfam" id="PF00884"/>
    </source>
</evidence>
<proteinExistence type="predicted"/>
<dbReference type="Gene3D" id="3.40.720.10">
    <property type="entry name" value="Alkaline Phosphatase, subunit A"/>
    <property type="match status" value="1"/>
</dbReference>
<comment type="caution">
    <text evidence="3">The sequence shown here is derived from an EMBL/GenBank/DDBJ whole genome shotgun (WGS) entry which is preliminary data.</text>
</comment>
<protein>
    <submittedName>
        <fullName evidence="3">Sulfatase</fullName>
    </submittedName>
</protein>
<dbReference type="PROSITE" id="PS51257">
    <property type="entry name" value="PROKAR_LIPOPROTEIN"/>
    <property type="match status" value="1"/>
</dbReference>
<sequence>MKKVISALLFVFLCGILMACKTDSLEEKKRPNIIFLLTDDQRWDALGFAGNSIIQTPHLDSLAKHALYFKNAYVTTSICMVSRASILTGQYLSKHGIADFNTSLGANALAQTYPALLKDSGYYLGFVGKFGVGNPKKHPDTLFNYWAGSSLSQPKYEMFDQAGDSIHHTDLVNTKIQEFIKQAADKPFCLSVSFKAPHVQDGDPRQFIPKKEYQDLYSAAQIALPTTAASQYYDALPYFFKDEKNIARERWKLRFDTPEKFQESVKNYYRLITGVDDVVGDLNRLLKEQNLEDNTIIIFMGDNGMYLGEHGLAGKWFAHEESVRVPLFIYDPRNVNRAQKSEDIALNIDIAPTILELAGLKVPDAMQGISLLDAEKRQSRKDFYYEHSFMGSPALPVTTGVLDPNIKYIKYPEYDYEELYDLSIDPNETSNQIKNSEYADMLNAKRKRYLQLQEAAKK</sequence>
<dbReference type="InterPro" id="IPR017850">
    <property type="entry name" value="Alkaline_phosphatase_core_sf"/>
</dbReference>
<feature type="domain" description="Sulfatase N-terminal" evidence="2">
    <location>
        <begin position="31"/>
        <end position="359"/>
    </location>
</feature>
<dbReference type="PANTHER" id="PTHR43108:SF6">
    <property type="entry name" value="N-SULPHOGLUCOSAMINE SULPHOHYDROLASE"/>
    <property type="match status" value="1"/>
</dbReference>
<organism evidence="3 4">
    <name type="scientific">Leeuwenhoekiella parthenopeia</name>
    <dbReference type="NCBI Taxonomy" id="2890320"/>
    <lineage>
        <taxon>Bacteria</taxon>
        <taxon>Pseudomonadati</taxon>
        <taxon>Bacteroidota</taxon>
        <taxon>Flavobacteriia</taxon>
        <taxon>Flavobacteriales</taxon>
        <taxon>Flavobacteriaceae</taxon>
        <taxon>Leeuwenhoekiella</taxon>
    </lineage>
</organism>
<feature type="chain" id="PRO_5045915121" evidence="1">
    <location>
        <begin position="20"/>
        <end position="458"/>
    </location>
</feature>
<evidence type="ECO:0000256" key="1">
    <source>
        <dbReference type="SAM" id="SignalP"/>
    </source>
</evidence>
<evidence type="ECO:0000313" key="4">
    <source>
        <dbReference type="Proteomes" id="UP001197770"/>
    </source>
</evidence>
<accession>A0ABS8GQF3</accession>
<dbReference type="Proteomes" id="UP001197770">
    <property type="component" value="Unassembled WGS sequence"/>
</dbReference>
<name>A0ABS8GQF3_9FLAO</name>
<dbReference type="EMBL" id="JAJGMW010000002">
    <property type="protein sequence ID" value="MCC4211522.1"/>
    <property type="molecule type" value="Genomic_DNA"/>
</dbReference>
<keyword evidence="1" id="KW-0732">Signal</keyword>
<dbReference type="InterPro" id="IPR000917">
    <property type="entry name" value="Sulfatase_N"/>
</dbReference>
<reference evidence="3 4" key="1">
    <citation type="submission" date="2021-11" db="EMBL/GenBank/DDBJ databases">
        <title>Seasonal and diel survey of microbial diversity of the Tyrrhenian coast.</title>
        <authorList>
            <person name="Gattoni G."/>
            <person name="Corral P."/>
        </authorList>
    </citation>
    <scope>NUCLEOTIDE SEQUENCE [LARGE SCALE GENOMIC DNA]</scope>
    <source>
        <strain evidence="3 4">Mr9</strain>
    </source>
</reference>
<dbReference type="PANTHER" id="PTHR43108">
    <property type="entry name" value="N-ACETYLGLUCOSAMINE-6-SULFATASE FAMILY MEMBER"/>
    <property type="match status" value="1"/>
</dbReference>
<dbReference type="RefSeq" id="WP_228228635.1">
    <property type="nucleotide sequence ID" value="NZ_JAJGMW010000002.1"/>
</dbReference>
<evidence type="ECO:0000313" key="3">
    <source>
        <dbReference type="EMBL" id="MCC4211522.1"/>
    </source>
</evidence>
<feature type="signal peptide" evidence="1">
    <location>
        <begin position="1"/>
        <end position="19"/>
    </location>
</feature>
<dbReference type="CDD" id="cd16031">
    <property type="entry name" value="G6S_like"/>
    <property type="match status" value="1"/>
</dbReference>